<dbReference type="STRING" id="1349421.OI18_22990"/>
<dbReference type="EMBL" id="JSVC01000045">
    <property type="protein sequence ID" value="KIC90756.1"/>
    <property type="molecule type" value="Genomic_DNA"/>
</dbReference>
<sequence length="172" mass="18511">MKQQFFFLLLASAIGLHAGTSAFAQDKTGEIDKVFGWATATGPGCVCAVSQHGKVIANRAYGSADLEREVPITTNTIFDAGSLTKQFVAAAVLLLVEEKRLSLADDVHTYIPELPDYKQKIKIDQVLSHTSGLRDWTGISPLAGGTTDALTLVLRQRGLAYDKEDGKPMKGC</sequence>
<feature type="chain" id="PRO_5002152734" description="Beta-lactamase-related domain-containing protein" evidence="2">
    <location>
        <begin position="25"/>
        <end position="172"/>
    </location>
</feature>
<dbReference type="PANTHER" id="PTHR43283:SF11">
    <property type="entry name" value="BETA-LACTAMASE-RELATED DOMAIN-CONTAINING PROTEIN"/>
    <property type="match status" value="1"/>
</dbReference>
<dbReference type="PANTHER" id="PTHR43283">
    <property type="entry name" value="BETA-LACTAMASE-RELATED"/>
    <property type="match status" value="1"/>
</dbReference>
<dbReference type="AlphaFoldDB" id="A0A0C1KTN3"/>
<reference evidence="4 5" key="1">
    <citation type="submission" date="2014-11" db="EMBL/GenBank/DDBJ databases">
        <title>Genome sequence of Flavihumibacter solisilvae 3-3.</title>
        <authorList>
            <person name="Zhou G."/>
            <person name="Li M."/>
            <person name="Wang G."/>
        </authorList>
    </citation>
    <scope>NUCLEOTIDE SEQUENCE [LARGE SCALE GENOMIC DNA]</scope>
    <source>
        <strain evidence="4 5">3-3</strain>
    </source>
</reference>
<comment type="caution">
    <text evidence="4">The sequence shown here is derived from an EMBL/GenBank/DDBJ whole genome shotgun (WGS) entry which is preliminary data.</text>
</comment>
<gene>
    <name evidence="4" type="ORF">OI18_22990</name>
</gene>
<dbReference type="SUPFAM" id="SSF56601">
    <property type="entry name" value="beta-lactamase/transpeptidase-like"/>
    <property type="match status" value="1"/>
</dbReference>
<dbReference type="GO" id="GO:0016787">
    <property type="term" value="F:hydrolase activity"/>
    <property type="evidence" value="ECO:0007669"/>
    <property type="project" value="UniProtKB-KW"/>
</dbReference>
<evidence type="ECO:0000256" key="2">
    <source>
        <dbReference type="SAM" id="SignalP"/>
    </source>
</evidence>
<keyword evidence="2" id="KW-0732">Signal</keyword>
<dbReference type="InterPro" id="IPR050789">
    <property type="entry name" value="Diverse_Enzym_Activities"/>
</dbReference>
<name>A0A0C1KTN3_9BACT</name>
<organism evidence="4 5">
    <name type="scientific">Flavihumibacter solisilvae</name>
    <dbReference type="NCBI Taxonomy" id="1349421"/>
    <lineage>
        <taxon>Bacteria</taxon>
        <taxon>Pseudomonadati</taxon>
        <taxon>Bacteroidota</taxon>
        <taxon>Chitinophagia</taxon>
        <taxon>Chitinophagales</taxon>
        <taxon>Chitinophagaceae</taxon>
        <taxon>Flavihumibacter</taxon>
    </lineage>
</organism>
<dbReference type="InterPro" id="IPR012338">
    <property type="entry name" value="Beta-lactam/transpept-like"/>
</dbReference>
<dbReference type="InterPro" id="IPR001466">
    <property type="entry name" value="Beta-lactam-related"/>
</dbReference>
<evidence type="ECO:0000313" key="5">
    <source>
        <dbReference type="Proteomes" id="UP000031408"/>
    </source>
</evidence>
<keyword evidence="1" id="KW-0378">Hydrolase</keyword>
<keyword evidence="5" id="KW-1185">Reference proteome</keyword>
<dbReference type="OrthoDB" id="9793489at2"/>
<evidence type="ECO:0000259" key="3">
    <source>
        <dbReference type="Pfam" id="PF00144"/>
    </source>
</evidence>
<feature type="signal peptide" evidence="2">
    <location>
        <begin position="1"/>
        <end position="24"/>
    </location>
</feature>
<feature type="domain" description="Beta-lactamase-related" evidence="3">
    <location>
        <begin position="42"/>
        <end position="143"/>
    </location>
</feature>
<dbReference type="Proteomes" id="UP000031408">
    <property type="component" value="Unassembled WGS sequence"/>
</dbReference>
<proteinExistence type="predicted"/>
<dbReference type="Gene3D" id="3.40.710.10">
    <property type="entry name" value="DD-peptidase/beta-lactamase superfamily"/>
    <property type="match status" value="1"/>
</dbReference>
<evidence type="ECO:0000256" key="1">
    <source>
        <dbReference type="ARBA" id="ARBA00022801"/>
    </source>
</evidence>
<accession>A0A0C1KTN3</accession>
<evidence type="ECO:0000313" key="4">
    <source>
        <dbReference type="EMBL" id="KIC90756.1"/>
    </source>
</evidence>
<dbReference type="RefSeq" id="WP_152616949.1">
    <property type="nucleotide sequence ID" value="NZ_JSVC01000045.1"/>
</dbReference>
<dbReference type="Pfam" id="PF00144">
    <property type="entry name" value="Beta-lactamase"/>
    <property type="match status" value="1"/>
</dbReference>
<protein>
    <recommendedName>
        <fullName evidence="3">Beta-lactamase-related domain-containing protein</fullName>
    </recommendedName>
</protein>